<dbReference type="Pfam" id="PF04078">
    <property type="entry name" value="Rcd1"/>
    <property type="match status" value="2"/>
</dbReference>
<gene>
    <name evidence="1" type="ORF">TanjilG_11960</name>
</gene>
<dbReference type="InterPro" id="IPR007216">
    <property type="entry name" value="CNOT9"/>
</dbReference>
<evidence type="ECO:0000313" key="1">
    <source>
        <dbReference type="EMBL" id="OIW07326.1"/>
    </source>
</evidence>
<dbReference type="PANTHER" id="PTHR12262">
    <property type="entry name" value="CCR4-NOT TRANSCRIPTION COMPLEX SUBUNIT 9"/>
    <property type="match status" value="1"/>
</dbReference>
<dbReference type="Gramene" id="OIW07326">
    <property type="protein sequence ID" value="OIW07326"/>
    <property type="gene ID" value="TanjilG_11960"/>
</dbReference>
<organism evidence="1 2">
    <name type="scientific">Lupinus angustifolius</name>
    <name type="common">Narrow-leaved blue lupine</name>
    <dbReference type="NCBI Taxonomy" id="3871"/>
    <lineage>
        <taxon>Eukaryota</taxon>
        <taxon>Viridiplantae</taxon>
        <taxon>Streptophyta</taxon>
        <taxon>Embryophyta</taxon>
        <taxon>Tracheophyta</taxon>
        <taxon>Spermatophyta</taxon>
        <taxon>Magnoliopsida</taxon>
        <taxon>eudicotyledons</taxon>
        <taxon>Gunneridae</taxon>
        <taxon>Pentapetalae</taxon>
        <taxon>rosids</taxon>
        <taxon>fabids</taxon>
        <taxon>Fabales</taxon>
        <taxon>Fabaceae</taxon>
        <taxon>Papilionoideae</taxon>
        <taxon>50 kb inversion clade</taxon>
        <taxon>genistoids sensu lato</taxon>
        <taxon>core genistoids</taxon>
        <taxon>Genisteae</taxon>
        <taxon>Lupinus</taxon>
    </lineage>
</organism>
<protein>
    <recommendedName>
        <fullName evidence="3">CCR4-NOT transcription complex subunit 9</fullName>
    </recommendedName>
</protein>
<sequence>MSFLQCIASHPDTRMPFISAQMPIYVYPLLNTRFNSKPFEYLRLASVGVIGALVKVATFIVQKILLDDVGLQYVCASAERFTAVVRGFRNMLAYLAEKHSPRLFKRIIRCYLCLSEDPRRGGDALRRLLPTMLTDGTFTSYIHDDPTTRAWVQQLLEKVGVNRVPGVGGELDRLMNNMRI</sequence>
<accession>A0A1J7H3L4</accession>
<dbReference type="InterPro" id="IPR011989">
    <property type="entry name" value="ARM-like"/>
</dbReference>
<dbReference type="EMBL" id="CM007368">
    <property type="protein sequence ID" value="OIW07326.1"/>
    <property type="molecule type" value="Genomic_DNA"/>
</dbReference>
<evidence type="ECO:0008006" key="3">
    <source>
        <dbReference type="Google" id="ProtNLM"/>
    </source>
</evidence>
<evidence type="ECO:0000313" key="2">
    <source>
        <dbReference type="Proteomes" id="UP000188354"/>
    </source>
</evidence>
<reference evidence="1 2" key="1">
    <citation type="journal article" date="2017" name="Plant Biotechnol. J.">
        <title>A comprehensive draft genome sequence for lupin (Lupinus angustifolius), an emerging health food: insights into plant-microbe interactions and legume evolution.</title>
        <authorList>
            <person name="Hane J.K."/>
            <person name="Ming Y."/>
            <person name="Kamphuis L.G."/>
            <person name="Nelson M.N."/>
            <person name="Garg G."/>
            <person name="Atkins C.A."/>
            <person name="Bayer P.E."/>
            <person name="Bravo A."/>
            <person name="Bringans S."/>
            <person name="Cannon S."/>
            <person name="Edwards D."/>
            <person name="Foley R."/>
            <person name="Gao L.L."/>
            <person name="Harrison M.J."/>
            <person name="Huang W."/>
            <person name="Hurgobin B."/>
            <person name="Li S."/>
            <person name="Liu C.W."/>
            <person name="McGrath A."/>
            <person name="Morahan G."/>
            <person name="Murray J."/>
            <person name="Weller J."/>
            <person name="Jian J."/>
            <person name="Singh K.B."/>
        </authorList>
    </citation>
    <scope>NUCLEOTIDE SEQUENCE [LARGE SCALE GENOMIC DNA]</scope>
    <source>
        <strain evidence="2">cv. Tanjil</strain>
        <tissue evidence="1">Whole plant</tissue>
    </source>
</reference>
<dbReference type="AlphaFoldDB" id="A0A1J7H3L4"/>
<dbReference type="GO" id="GO:0030014">
    <property type="term" value="C:CCR4-NOT complex"/>
    <property type="evidence" value="ECO:0007669"/>
    <property type="project" value="InterPro"/>
</dbReference>
<name>A0A1J7H3L4_LUPAN</name>
<proteinExistence type="predicted"/>
<dbReference type="GO" id="GO:0006402">
    <property type="term" value="P:mRNA catabolic process"/>
    <property type="evidence" value="ECO:0007669"/>
    <property type="project" value="InterPro"/>
</dbReference>
<keyword evidence="2" id="KW-1185">Reference proteome</keyword>
<dbReference type="STRING" id="3871.A0A1J7H3L4"/>
<dbReference type="Proteomes" id="UP000188354">
    <property type="component" value="Chromosome LG08"/>
</dbReference>
<dbReference type="OMA" id="GLEYICT"/>
<dbReference type="Gene3D" id="1.25.10.10">
    <property type="entry name" value="Leucine-rich Repeat Variant"/>
    <property type="match status" value="2"/>
</dbReference>